<name>A0A8A3S747_9EURY</name>
<proteinExistence type="predicted"/>
<accession>A0A8A3S747</accession>
<dbReference type="InterPro" id="IPR027417">
    <property type="entry name" value="P-loop_NTPase"/>
</dbReference>
<dbReference type="Pfam" id="PF00025">
    <property type="entry name" value="Arf"/>
    <property type="match status" value="1"/>
</dbReference>
<keyword evidence="1" id="KW-0547">Nucleotide-binding</keyword>
<dbReference type="KEGG" id="maqe:RJ40_09740"/>
<dbReference type="InterPro" id="IPR005225">
    <property type="entry name" value="Small_GTP-bd"/>
</dbReference>
<reference evidence="3" key="2">
    <citation type="submission" date="2019-02" db="EMBL/GenBank/DDBJ databases">
        <authorList>
            <person name="Chen S.-C."/>
            <person name="Chien H.-H."/>
            <person name="Lai M.-C."/>
        </authorList>
    </citation>
    <scope>NUCLEOTIDE SEQUENCE</scope>
    <source>
        <strain evidence="3">N2F9704</strain>
    </source>
</reference>
<gene>
    <name evidence="3" type="ORF">RJ40_09740</name>
</gene>
<dbReference type="GeneID" id="76424653"/>
<dbReference type="InterPro" id="IPR006689">
    <property type="entry name" value="Small_GTPase_ARF/SAR"/>
</dbReference>
<dbReference type="SUPFAM" id="SSF52540">
    <property type="entry name" value="P-loop containing nucleoside triphosphate hydrolases"/>
    <property type="match status" value="1"/>
</dbReference>
<keyword evidence="4" id="KW-1185">Reference proteome</keyword>
<evidence type="ECO:0000256" key="1">
    <source>
        <dbReference type="ARBA" id="ARBA00022741"/>
    </source>
</evidence>
<dbReference type="RefSeq" id="WP_265580676.1">
    <property type="nucleotide sequence ID" value="NZ_CP036172.1"/>
</dbReference>
<dbReference type="InterPro" id="IPR052705">
    <property type="entry name" value="Gliding_Motility_GTPase"/>
</dbReference>
<organism evidence="3 4">
    <name type="scientific">Methanofollis aquaemaris</name>
    <dbReference type="NCBI Taxonomy" id="126734"/>
    <lineage>
        <taxon>Archaea</taxon>
        <taxon>Methanobacteriati</taxon>
        <taxon>Methanobacteriota</taxon>
        <taxon>Stenosarchaea group</taxon>
        <taxon>Methanomicrobia</taxon>
        <taxon>Methanomicrobiales</taxon>
        <taxon>Methanomicrobiaceae</taxon>
        <taxon>Methanofollis</taxon>
    </lineage>
</organism>
<sequence length="391" mass="42420">MIRTGILAFDRMIGGGVPKGKRALFSLGLGVEGQQFLFSALQSARRQRRRCLVVVPQATRDAFLSGTVGTPYHIEGDAGLYFLDSPVFEEIDASRVATPETEAIVWENRLDTVMREHSIDAVFLYSNRLCDALGTSRALGLFADLCARRGVTLFVEYLNLYGGRHLRDMLASVPFDLVVTAGEGFGNHMFLHNFRVEQISWMDMPPRQLPFVVHEDGRLVPQIPKIVVTGPVDAGKTTFIRTVSKMWVSSDREGVSGTPTTVAMDFGNPSVTCSGFEVNLFGTPGQEHFGPIIRHLLTNATGVVFMVDGSRAGGLEEAHGMLANVLALDVPFLVAVNMKDLSGEIGDAEVREVLGVPQGTPVISFSAKKLDEATAVVDALVGLIVHGQSME</sequence>
<keyword evidence="2" id="KW-0342">GTP-binding</keyword>
<evidence type="ECO:0000313" key="3">
    <source>
        <dbReference type="EMBL" id="QSZ67763.1"/>
    </source>
</evidence>
<dbReference type="PANTHER" id="PTHR42708:SF1">
    <property type="entry name" value="GLIDING MOTILITY PROTEIN MGLA"/>
    <property type="match status" value="1"/>
</dbReference>
<evidence type="ECO:0000256" key="2">
    <source>
        <dbReference type="ARBA" id="ARBA00023134"/>
    </source>
</evidence>
<dbReference type="Gene3D" id="3.40.50.300">
    <property type="entry name" value="P-loop containing nucleotide triphosphate hydrolases"/>
    <property type="match status" value="1"/>
</dbReference>
<dbReference type="GO" id="GO:0005525">
    <property type="term" value="F:GTP binding"/>
    <property type="evidence" value="ECO:0007669"/>
    <property type="project" value="UniProtKB-KW"/>
</dbReference>
<dbReference type="NCBIfam" id="TIGR00231">
    <property type="entry name" value="small_GTP"/>
    <property type="match status" value="1"/>
</dbReference>
<dbReference type="CDD" id="cd00882">
    <property type="entry name" value="Ras_like_GTPase"/>
    <property type="match status" value="1"/>
</dbReference>
<dbReference type="GO" id="GO:0003924">
    <property type="term" value="F:GTPase activity"/>
    <property type="evidence" value="ECO:0007669"/>
    <property type="project" value="InterPro"/>
</dbReference>
<protein>
    <submittedName>
        <fullName evidence="3">GTP-binding protein</fullName>
    </submittedName>
</protein>
<dbReference type="PANTHER" id="PTHR42708">
    <property type="entry name" value="ATP/GTP-BINDING PROTEIN-RELATED"/>
    <property type="match status" value="1"/>
</dbReference>
<reference evidence="3" key="1">
    <citation type="journal article" date="2001" name="Int. J. Syst. Evol. Microbiol.">
        <title>Methanofollis aquaemaris sp. nov., a methanogen isolated from an aquaculture fish pond.</title>
        <authorList>
            <person name="Lai M.C."/>
            <person name="Chen S.C."/>
        </authorList>
    </citation>
    <scope>NUCLEOTIDE SEQUENCE</scope>
    <source>
        <strain evidence="3">N2F9704</strain>
    </source>
</reference>
<dbReference type="Proteomes" id="UP001042704">
    <property type="component" value="Chromosome"/>
</dbReference>
<evidence type="ECO:0000313" key="4">
    <source>
        <dbReference type="Proteomes" id="UP001042704"/>
    </source>
</evidence>
<dbReference type="EMBL" id="CP036172">
    <property type="protein sequence ID" value="QSZ67763.1"/>
    <property type="molecule type" value="Genomic_DNA"/>
</dbReference>
<dbReference type="AlphaFoldDB" id="A0A8A3S747"/>